<comment type="similarity">
    <text evidence="1 3">Belongs to the PemK/MazF family.</text>
</comment>
<evidence type="ECO:0000256" key="1">
    <source>
        <dbReference type="ARBA" id="ARBA00007521"/>
    </source>
</evidence>
<keyword evidence="2" id="KW-1277">Toxin-antitoxin system</keyword>
<evidence type="ECO:0000256" key="2">
    <source>
        <dbReference type="ARBA" id="ARBA00022649"/>
    </source>
</evidence>
<evidence type="ECO:0000256" key="3">
    <source>
        <dbReference type="PIRNR" id="PIRNR033490"/>
    </source>
</evidence>
<evidence type="ECO:0000313" key="5">
    <source>
        <dbReference type="Proteomes" id="UP000651156"/>
    </source>
</evidence>
<dbReference type="EC" id="3.1.-.-" evidence="3"/>
<proteinExistence type="inferred from homology"/>
<keyword evidence="5" id="KW-1185">Reference proteome</keyword>
<dbReference type="PIRSF" id="PIRSF033490">
    <property type="entry name" value="MazF"/>
    <property type="match status" value="1"/>
</dbReference>
<organism evidence="4 5">
    <name type="scientific">Gloeocapsopsis crepidinum LEGE 06123</name>
    <dbReference type="NCBI Taxonomy" id="588587"/>
    <lineage>
        <taxon>Bacteria</taxon>
        <taxon>Bacillati</taxon>
        <taxon>Cyanobacteriota</taxon>
        <taxon>Cyanophyceae</taxon>
        <taxon>Oscillatoriophycideae</taxon>
        <taxon>Chroococcales</taxon>
        <taxon>Chroococcaceae</taxon>
        <taxon>Gloeocapsopsis</taxon>
    </lineage>
</organism>
<dbReference type="PANTHER" id="PTHR33988">
    <property type="entry name" value="ENDORIBONUCLEASE MAZF-RELATED"/>
    <property type="match status" value="1"/>
</dbReference>
<dbReference type="EMBL" id="JADEWN010000117">
    <property type="protein sequence ID" value="MBE9193648.1"/>
    <property type="molecule type" value="Genomic_DNA"/>
</dbReference>
<dbReference type="Pfam" id="PF02452">
    <property type="entry name" value="PemK_toxin"/>
    <property type="match status" value="1"/>
</dbReference>
<dbReference type="InterPro" id="IPR011067">
    <property type="entry name" value="Plasmid_toxin/cell-grow_inhib"/>
</dbReference>
<dbReference type="RefSeq" id="WP_193935021.1">
    <property type="nucleotide sequence ID" value="NZ_CAWPMZ010000020.1"/>
</dbReference>
<keyword evidence="3" id="KW-0378">Hydrolase</keyword>
<dbReference type="PANTHER" id="PTHR33988:SF1">
    <property type="entry name" value="ENDORIBONUCLEASE MAZF7-RELATED"/>
    <property type="match status" value="1"/>
</dbReference>
<comment type="function">
    <text evidence="3">Toxic component of a type II toxin-antitoxin (TA) system.</text>
</comment>
<dbReference type="InterPro" id="IPR003477">
    <property type="entry name" value="PemK-like"/>
</dbReference>
<gene>
    <name evidence="4" type="ORF">IQ230_25695</name>
</gene>
<name>A0ABR9V064_9CHRO</name>
<dbReference type="Gene3D" id="2.30.30.110">
    <property type="match status" value="1"/>
</dbReference>
<dbReference type="SUPFAM" id="SSF50118">
    <property type="entry name" value="Cell growth inhibitor/plasmid maintenance toxic component"/>
    <property type="match status" value="1"/>
</dbReference>
<evidence type="ECO:0000313" key="4">
    <source>
        <dbReference type="EMBL" id="MBE9193648.1"/>
    </source>
</evidence>
<dbReference type="Proteomes" id="UP000651156">
    <property type="component" value="Unassembled WGS sequence"/>
</dbReference>
<keyword evidence="3" id="KW-0255">Endonuclease</keyword>
<protein>
    <recommendedName>
        <fullName evidence="3">mRNA interferase</fullName>
        <ecNumber evidence="3">3.1.-.-</ecNumber>
    </recommendedName>
</protein>
<reference evidence="4 5" key="1">
    <citation type="submission" date="2020-10" db="EMBL/GenBank/DDBJ databases">
        <authorList>
            <person name="Castelo-Branco R."/>
            <person name="Eusebio N."/>
            <person name="Adriana R."/>
            <person name="Vieira A."/>
            <person name="Brugerolle De Fraissinette N."/>
            <person name="Rezende De Castro R."/>
            <person name="Schneider M.P."/>
            <person name="Vasconcelos V."/>
            <person name="Leao P.N."/>
        </authorList>
    </citation>
    <scope>NUCLEOTIDE SEQUENCE [LARGE SCALE GENOMIC DNA]</scope>
    <source>
        <strain evidence="4 5">LEGE 06123</strain>
    </source>
</reference>
<comment type="caution">
    <text evidence="4">The sequence shown here is derived from an EMBL/GenBank/DDBJ whole genome shotgun (WGS) entry which is preliminary data.</text>
</comment>
<accession>A0ABR9V064</accession>
<sequence length="122" mass="13882">MPKGQLSYKRGDIWWVDLKPIVGSETDKERPCLILQNDIGNQNSPTTIIAPILPGAKTFPFVVNIKATKRNGLDKDRYVCLSQMRAVDASRIKRKQGEIEDKYWNAIRKAIFIELGFDAVFT</sequence>
<keyword evidence="3" id="KW-0540">Nuclease</keyword>